<sequence>MAIELDVATRLSTNLVHVYKLFGSVRHHAPRFHEAIEPTAYPLLFALGVRPMRVSEIADAIHSDLSVVSRQVSHLADLGIVEKRPDESDGRASVIALSDEGSEAIRRMQDSRGHWFQELMTGWEPADAEAFDAFLVQFIDTLDGQICQLRSGPKSPSTSTTTHP</sequence>
<dbReference type="RefSeq" id="WP_146315521.1">
    <property type="nucleotide sequence ID" value="NZ_VCQV01000004.1"/>
</dbReference>
<protein>
    <submittedName>
        <fullName evidence="2">MarR family transcriptional regulator</fullName>
    </submittedName>
</protein>
<dbReference type="InterPro" id="IPR036388">
    <property type="entry name" value="WH-like_DNA-bd_sf"/>
</dbReference>
<evidence type="ECO:0000313" key="2">
    <source>
        <dbReference type="EMBL" id="TWP37951.1"/>
    </source>
</evidence>
<evidence type="ECO:0000259" key="1">
    <source>
        <dbReference type="PROSITE" id="PS50995"/>
    </source>
</evidence>
<dbReference type="OrthoDB" id="5148120at2"/>
<dbReference type="Proteomes" id="UP000320244">
    <property type="component" value="Unassembled WGS sequence"/>
</dbReference>
<dbReference type="SUPFAM" id="SSF46785">
    <property type="entry name" value="Winged helix' DNA-binding domain"/>
    <property type="match status" value="1"/>
</dbReference>
<keyword evidence="3" id="KW-1185">Reference proteome</keyword>
<dbReference type="Gene3D" id="1.10.10.10">
    <property type="entry name" value="Winged helix-like DNA-binding domain superfamily/Winged helix DNA-binding domain"/>
    <property type="match status" value="1"/>
</dbReference>
<dbReference type="GO" id="GO:0003700">
    <property type="term" value="F:DNA-binding transcription factor activity"/>
    <property type="evidence" value="ECO:0007669"/>
    <property type="project" value="InterPro"/>
</dbReference>
<reference evidence="2 3" key="1">
    <citation type="submission" date="2019-05" db="EMBL/GenBank/DDBJ databases">
        <authorList>
            <person name="Lee S.D."/>
        </authorList>
    </citation>
    <scope>NUCLEOTIDE SEQUENCE [LARGE SCALE GENOMIC DNA]</scope>
    <source>
        <strain evidence="2 3">C5-26</strain>
    </source>
</reference>
<dbReference type="PRINTS" id="PR00598">
    <property type="entry name" value="HTHMARR"/>
</dbReference>
<organism evidence="2 3">
    <name type="scientific">Leekyejoonella antrihumi</name>
    <dbReference type="NCBI Taxonomy" id="1660198"/>
    <lineage>
        <taxon>Bacteria</taxon>
        <taxon>Bacillati</taxon>
        <taxon>Actinomycetota</taxon>
        <taxon>Actinomycetes</taxon>
        <taxon>Micrococcales</taxon>
        <taxon>Dermacoccaceae</taxon>
        <taxon>Leekyejoonella</taxon>
    </lineage>
</organism>
<dbReference type="InterPro" id="IPR000835">
    <property type="entry name" value="HTH_MarR-typ"/>
</dbReference>
<dbReference type="SMART" id="SM00347">
    <property type="entry name" value="HTH_MARR"/>
    <property type="match status" value="1"/>
</dbReference>
<name>A0A563E6W1_9MICO</name>
<dbReference type="InterPro" id="IPR011991">
    <property type="entry name" value="ArsR-like_HTH"/>
</dbReference>
<dbReference type="PANTHER" id="PTHR33164">
    <property type="entry name" value="TRANSCRIPTIONAL REGULATOR, MARR FAMILY"/>
    <property type="match status" value="1"/>
</dbReference>
<dbReference type="EMBL" id="VCQV01000004">
    <property type="protein sequence ID" value="TWP37951.1"/>
    <property type="molecule type" value="Genomic_DNA"/>
</dbReference>
<feature type="domain" description="HTH marR-type" evidence="1">
    <location>
        <begin position="8"/>
        <end position="140"/>
    </location>
</feature>
<reference evidence="2 3" key="2">
    <citation type="submission" date="2019-08" db="EMBL/GenBank/DDBJ databases">
        <title>Jejuicoccus antrihumi gen. nov., sp. nov., a new member of the family Dermacoccaceae isolated from a cave.</title>
        <authorList>
            <person name="Schumann P."/>
            <person name="Kim I.S."/>
        </authorList>
    </citation>
    <scope>NUCLEOTIDE SEQUENCE [LARGE SCALE GENOMIC DNA]</scope>
    <source>
        <strain evidence="2 3">C5-26</strain>
    </source>
</reference>
<dbReference type="Pfam" id="PF12802">
    <property type="entry name" value="MarR_2"/>
    <property type="match status" value="1"/>
</dbReference>
<accession>A0A563E6W1</accession>
<dbReference type="PANTHER" id="PTHR33164:SF57">
    <property type="entry name" value="MARR-FAMILY TRANSCRIPTIONAL REGULATOR"/>
    <property type="match status" value="1"/>
</dbReference>
<dbReference type="PROSITE" id="PS50995">
    <property type="entry name" value="HTH_MARR_2"/>
    <property type="match status" value="1"/>
</dbReference>
<dbReference type="AlphaFoldDB" id="A0A563E6W1"/>
<dbReference type="InterPro" id="IPR039422">
    <property type="entry name" value="MarR/SlyA-like"/>
</dbReference>
<dbReference type="GO" id="GO:0006950">
    <property type="term" value="P:response to stress"/>
    <property type="evidence" value="ECO:0007669"/>
    <property type="project" value="TreeGrafter"/>
</dbReference>
<dbReference type="CDD" id="cd00090">
    <property type="entry name" value="HTH_ARSR"/>
    <property type="match status" value="1"/>
</dbReference>
<evidence type="ECO:0000313" key="3">
    <source>
        <dbReference type="Proteomes" id="UP000320244"/>
    </source>
</evidence>
<proteinExistence type="predicted"/>
<dbReference type="InterPro" id="IPR036390">
    <property type="entry name" value="WH_DNA-bd_sf"/>
</dbReference>
<comment type="caution">
    <text evidence="2">The sequence shown here is derived from an EMBL/GenBank/DDBJ whole genome shotgun (WGS) entry which is preliminary data.</text>
</comment>
<gene>
    <name evidence="2" type="ORF">FGL98_04375</name>
</gene>